<dbReference type="Proteomes" id="UP001307168">
    <property type="component" value="Unassembled WGS sequence"/>
</dbReference>
<organism evidence="6 7">
    <name type="scientific">Peribacillus castrilensis</name>
    <dbReference type="NCBI Taxonomy" id="2897690"/>
    <lineage>
        <taxon>Bacteria</taxon>
        <taxon>Bacillati</taxon>
        <taxon>Bacillota</taxon>
        <taxon>Bacilli</taxon>
        <taxon>Bacillales</taxon>
        <taxon>Bacillaceae</taxon>
        <taxon>Peribacillus</taxon>
    </lineage>
</organism>
<evidence type="ECO:0000259" key="4">
    <source>
        <dbReference type="PROSITE" id="PS51077"/>
    </source>
</evidence>
<reference evidence="6 7" key="1">
    <citation type="submission" date="2023-03" db="EMBL/GenBank/DDBJ databases">
        <title>Bacillus Genome Sequencing.</title>
        <authorList>
            <person name="Dunlap C."/>
        </authorList>
    </citation>
    <scope>NUCLEOTIDE SEQUENCE [LARGE SCALE GENOMIC DNA]</scope>
    <source>
        <strain evidence="6 7">B-41290</strain>
    </source>
</reference>
<dbReference type="Pfam" id="PF01614">
    <property type="entry name" value="IclR_C"/>
    <property type="match status" value="1"/>
</dbReference>
<keyword evidence="3" id="KW-0804">Transcription</keyword>
<dbReference type="InterPro" id="IPR050707">
    <property type="entry name" value="HTH_MetabolicPath_Reg"/>
</dbReference>
<sequence>MNTKISSTVQRAIKIINYLNETTGPQGIKNISESLNISPPITHRLLTTLKMDGLVFQDADSKKYSLGTVFLDYANKIITDVPFVSLIDPQLIKLRDETEETVGFYMLTNMIRMCVIEHVSNQEISRRAGVGNRIPLQIGSSGRVILAFLCEGLQAQVLNLLPEEERKVLQQQLEVIVNTHYSINEEEITKNVAALSAPVFGAKGKVIGAISISGPVFRWHKESMEQHISLLLKTAESISNSLY</sequence>
<evidence type="ECO:0000259" key="5">
    <source>
        <dbReference type="PROSITE" id="PS51078"/>
    </source>
</evidence>
<dbReference type="AlphaFoldDB" id="A0AAW9NK30"/>
<evidence type="ECO:0000256" key="2">
    <source>
        <dbReference type="ARBA" id="ARBA00023125"/>
    </source>
</evidence>
<dbReference type="SUPFAM" id="SSF55781">
    <property type="entry name" value="GAF domain-like"/>
    <property type="match status" value="1"/>
</dbReference>
<comment type="caution">
    <text evidence="6">The sequence shown here is derived from an EMBL/GenBank/DDBJ whole genome shotgun (WGS) entry which is preliminary data.</text>
</comment>
<dbReference type="SMART" id="SM00346">
    <property type="entry name" value="HTH_ICLR"/>
    <property type="match status" value="1"/>
</dbReference>
<evidence type="ECO:0000256" key="1">
    <source>
        <dbReference type="ARBA" id="ARBA00023015"/>
    </source>
</evidence>
<feature type="domain" description="IclR-ED" evidence="5">
    <location>
        <begin position="69"/>
        <end position="243"/>
    </location>
</feature>
<accession>A0AAW9NK30</accession>
<dbReference type="Gene3D" id="3.30.450.40">
    <property type="match status" value="1"/>
</dbReference>
<dbReference type="InterPro" id="IPR029016">
    <property type="entry name" value="GAF-like_dom_sf"/>
</dbReference>
<dbReference type="GO" id="GO:0003677">
    <property type="term" value="F:DNA binding"/>
    <property type="evidence" value="ECO:0007669"/>
    <property type="project" value="UniProtKB-KW"/>
</dbReference>
<dbReference type="InterPro" id="IPR014757">
    <property type="entry name" value="Tscrpt_reg_IclR_C"/>
</dbReference>
<proteinExistence type="predicted"/>
<dbReference type="PANTHER" id="PTHR30136:SF24">
    <property type="entry name" value="HTH-TYPE TRANSCRIPTIONAL REPRESSOR ALLR"/>
    <property type="match status" value="1"/>
</dbReference>
<evidence type="ECO:0000313" key="6">
    <source>
        <dbReference type="EMBL" id="MEC0276087.1"/>
    </source>
</evidence>
<gene>
    <name evidence="6" type="ORF">P4706_23950</name>
</gene>
<dbReference type="PROSITE" id="PS51077">
    <property type="entry name" value="HTH_ICLR"/>
    <property type="match status" value="1"/>
</dbReference>
<dbReference type="EMBL" id="JARNBH010000027">
    <property type="protein sequence ID" value="MEC0276087.1"/>
    <property type="molecule type" value="Genomic_DNA"/>
</dbReference>
<evidence type="ECO:0000313" key="7">
    <source>
        <dbReference type="Proteomes" id="UP001307168"/>
    </source>
</evidence>
<dbReference type="GO" id="GO:0045892">
    <property type="term" value="P:negative regulation of DNA-templated transcription"/>
    <property type="evidence" value="ECO:0007669"/>
    <property type="project" value="TreeGrafter"/>
</dbReference>
<dbReference type="GO" id="GO:0003700">
    <property type="term" value="F:DNA-binding transcription factor activity"/>
    <property type="evidence" value="ECO:0007669"/>
    <property type="project" value="TreeGrafter"/>
</dbReference>
<dbReference type="PROSITE" id="PS51078">
    <property type="entry name" value="ICLR_ED"/>
    <property type="match status" value="1"/>
</dbReference>
<dbReference type="Pfam" id="PF09339">
    <property type="entry name" value="HTH_IclR"/>
    <property type="match status" value="1"/>
</dbReference>
<dbReference type="InterPro" id="IPR036390">
    <property type="entry name" value="WH_DNA-bd_sf"/>
</dbReference>
<dbReference type="InterPro" id="IPR036388">
    <property type="entry name" value="WH-like_DNA-bd_sf"/>
</dbReference>
<feature type="domain" description="HTH iclR-type" evidence="4">
    <location>
        <begin position="6"/>
        <end position="68"/>
    </location>
</feature>
<dbReference type="SUPFAM" id="SSF46785">
    <property type="entry name" value="Winged helix' DNA-binding domain"/>
    <property type="match status" value="1"/>
</dbReference>
<keyword evidence="2" id="KW-0238">DNA-binding</keyword>
<dbReference type="RefSeq" id="WP_367407939.1">
    <property type="nucleotide sequence ID" value="NZ_JARNBH010000027.1"/>
</dbReference>
<keyword evidence="1" id="KW-0805">Transcription regulation</keyword>
<keyword evidence="7" id="KW-1185">Reference proteome</keyword>
<evidence type="ECO:0000256" key="3">
    <source>
        <dbReference type="ARBA" id="ARBA00023163"/>
    </source>
</evidence>
<dbReference type="InterPro" id="IPR005471">
    <property type="entry name" value="Tscrpt_reg_IclR_N"/>
</dbReference>
<dbReference type="PANTHER" id="PTHR30136">
    <property type="entry name" value="HELIX-TURN-HELIX TRANSCRIPTIONAL REGULATOR, ICLR FAMILY"/>
    <property type="match status" value="1"/>
</dbReference>
<protein>
    <submittedName>
        <fullName evidence="6">IclR family transcriptional regulator</fullName>
    </submittedName>
</protein>
<dbReference type="Gene3D" id="1.10.10.10">
    <property type="entry name" value="Winged helix-like DNA-binding domain superfamily/Winged helix DNA-binding domain"/>
    <property type="match status" value="1"/>
</dbReference>
<name>A0AAW9NK30_9BACI</name>